<dbReference type="GO" id="GO:0031177">
    <property type="term" value="F:phosphopantetheine binding"/>
    <property type="evidence" value="ECO:0007669"/>
    <property type="project" value="TreeGrafter"/>
</dbReference>
<comment type="caution">
    <text evidence="1">The sequence shown here is derived from an EMBL/GenBank/DDBJ whole genome shotgun (WGS) entry which is preliminary data.</text>
</comment>
<dbReference type="AlphaFoldDB" id="A0A8S1ETH8"/>
<dbReference type="Proteomes" id="UP000494206">
    <property type="component" value="Unassembled WGS sequence"/>
</dbReference>
<evidence type="ECO:0000313" key="2">
    <source>
        <dbReference type="Proteomes" id="UP000494206"/>
    </source>
</evidence>
<dbReference type="OrthoDB" id="416786at2759"/>
<evidence type="ECO:0000313" key="1">
    <source>
        <dbReference type="EMBL" id="CAB3401251.1"/>
    </source>
</evidence>
<dbReference type="SUPFAM" id="SSF56801">
    <property type="entry name" value="Acetyl-CoA synthetase-like"/>
    <property type="match status" value="2"/>
</dbReference>
<accession>A0A8S1ETH8</accession>
<organism evidence="1 2">
    <name type="scientific">Caenorhabditis bovis</name>
    <dbReference type="NCBI Taxonomy" id="2654633"/>
    <lineage>
        <taxon>Eukaryota</taxon>
        <taxon>Metazoa</taxon>
        <taxon>Ecdysozoa</taxon>
        <taxon>Nematoda</taxon>
        <taxon>Chromadorea</taxon>
        <taxon>Rhabditida</taxon>
        <taxon>Rhabditina</taxon>
        <taxon>Rhabditomorpha</taxon>
        <taxon>Rhabditoidea</taxon>
        <taxon>Rhabditidae</taxon>
        <taxon>Peloderinae</taxon>
        <taxon>Caenorhabditis</taxon>
    </lineage>
</organism>
<reference evidence="1 2" key="1">
    <citation type="submission" date="2020-04" db="EMBL/GenBank/DDBJ databases">
        <authorList>
            <person name="Laetsch R D."/>
            <person name="Stevens L."/>
            <person name="Kumar S."/>
            <person name="Blaxter L. M."/>
        </authorList>
    </citation>
    <scope>NUCLEOTIDE SEQUENCE [LARGE SCALE GENOMIC DNA]</scope>
</reference>
<dbReference type="EMBL" id="CADEPM010000003">
    <property type="protein sequence ID" value="CAB3401251.1"/>
    <property type="molecule type" value="Genomic_DNA"/>
</dbReference>
<proteinExistence type="predicted"/>
<dbReference type="Gene3D" id="3.40.50.1820">
    <property type="entry name" value="alpha/beta hydrolase"/>
    <property type="match status" value="1"/>
</dbReference>
<name>A0A8S1ETH8_9PELO</name>
<dbReference type="GO" id="GO:0043041">
    <property type="term" value="P:amino acid activation for nonribosomal peptide biosynthetic process"/>
    <property type="evidence" value="ECO:0007669"/>
    <property type="project" value="TreeGrafter"/>
</dbReference>
<dbReference type="GO" id="GO:0005737">
    <property type="term" value="C:cytoplasm"/>
    <property type="evidence" value="ECO:0007669"/>
    <property type="project" value="TreeGrafter"/>
</dbReference>
<dbReference type="InterPro" id="IPR029058">
    <property type="entry name" value="AB_hydrolase_fold"/>
</dbReference>
<dbReference type="GO" id="GO:0044550">
    <property type="term" value="P:secondary metabolite biosynthetic process"/>
    <property type="evidence" value="ECO:0007669"/>
    <property type="project" value="TreeGrafter"/>
</dbReference>
<dbReference type="PANTHER" id="PTHR45527">
    <property type="entry name" value="NONRIBOSOMAL PEPTIDE SYNTHETASE"/>
    <property type="match status" value="1"/>
</dbReference>
<dbReference type="PANTHER" id="PTHR45527:SF1">
    <property type="entry name" value="FATTY ACID SYNTHASE"/>
    <property type="match status" value="1"/>
</dbReference>
<dbReference type="Gene3D" id="3.30.300.30">
    <property type="match status" value="2"/>
</dbReference>
<dbReference type="InterPro" id="IPR045851">
    <property type="entry name" value="AMP-bd_C_sf"/>
</dbReference>
<dbReference type="Gene3D" id="2.30.38.10">
    <property type="entry name" value="Luciferase, Domain 3"/>
    <property type="match status" value="1"/>
</dbReference>
<evidence type="ECO:0008006" key="3">
    <source>
        <dbReference type="Google" id="ProtNLM"/>
    </source>
</evidence>
<gene>
    <name evidence="1" type="ORF">CBOVIS_LOCUS4024</name>
</gene>
<sequence length="455" mass="52825">MVNNSQLLLCENSIFTESEMMQCSNAYVMPAFLSRLSSFDCFQNVERIQYGGEALNSKTIEQLIQTYPKLQLYQEYGLTEQSVYSTSFRVESVASYHKDLRACVCLVHENKLTLFYIANRNLPDLQWLMESRLPSYMIPKNFIKIDGFPLTRTGKIDRKNLLDALTKRENHYFSEKRAWYNTGDQCSFDKTGSIIFKGRNDYQIKMRGYRVDLVEIEKVIESHRNVILCQAIYNTEMQSITAYYIGSADKDEIKKYCAKMLETYKVPSRFMRLNEFPYTKNSKIDRSALAQQGDKIYYEKKNSGRFLFIGASSGGTFAYSTSLLFEENFTIDIALIDSGTFYHLIEKLNFDEHKMELVKNLKEYDVDAVTLEEICQRSWKTLQLLKFYEPVKSDKPVYVLSIDGSDLGWKNIAVVKKVLQITGSHYTMLTEDKNVENVLEAILNILRNLQSKSIK</sequence>
<protein>
    <recommendedName>
        <fullName evidence="3">AMP-dependent synthetase/ligase domain-containing protein</fullName>
    </recommendedName>
</protein>
<keyword evidence="2" id="KW-1185">Reference proteome</keyword>